<dbReference type="VEuPathDB" id="TriTrypDB:LtaPh_9905101"/>
<evidence type="ECO:0000256" key="1">
    <source>
        <dbReference type="SAM" id="MobiDB-lite"/>
    </source>
</evidence>
<protein>
    <submittedName>
        <fullName evidence="2">Unspecified product</fullName>
    </submittedName>
</protein>
<gene>
    <name evidence="2" type="ORF">LtaPh_9905101</name>
</gene>
<evidence type="ECO:0000313" key="2">
    <source>
        <dbReference type="EMBL" id="GET93867.1"/>
    </source>
</evidence>
<evidence type="ECO:0000313" key="3">
    <source>
        <dbReference type="Proteomes" id="UP000419144"/>
    </source>
</evidence>
<proteinExistence type="predicted"/>
<accession>A0A640L245</accession>
<feature type="region of interest" description="Disordered" evidence="1">
    <location>
        <begin position="1"/>
        <end position="39"/>
    </location>
</feature>
<dbReference type="EMBL" id="BLBS01000084">
    <property type="protein sequence ID" value="GET93867.1"/>
    <property type="molecule type" value="Genomic_DNA"/>
</dbReference>
<sequence length="95" mass="10119">MRSTGSACPSSPIPRVSDAGGPRPGPCSRADAVAPAVRGGRWRPRCTPIKLAEGLGQLQVRSVGDRVPVASVPRLALRRPQPRHPIERCRAPSPR</sequence>
<dbReference type="AlphaFoldDB" id="A0A640L245"/>
<organism evidence="2 3">
    <name type="scientific">Leishmania tarentolae</name>
    <name type="common">Sauroleishmania tarentolae</name>
    <dbReference type="NCBI Taxonomy" id="5689"/>
    <lineage>
        <taxon>Eukaryota</taxon>
        <taxon>Discoba</taxon>
        <taxon>Euglenozoa</taxon>
        <taxon>Kinetoplastea</taxon>
        <taxon>Metakinetoplastina</taxon>
        <taxon>Trypanosomatida</taxon>
        <taxon>Trypanosomatidae</taxon>
        <taxon>Leishmaniinae</taxon>
        <taxon>Leishmania</taxon>
        <taxon>lizard Leishmania</taxon>
    </lineage>
</organism>
<reference evidence="2" key="1">
    <citation type="submission" date="2019-11" db="EMBL/GenBank/DDBJ databases">
        <title>Leishmania tarentolae CDS.</title>
        <authorList>
            <person name="Goto Y."/>
            <person name="Yamagishi J."/>
        </authorList>
    </citation>
    <scope>NUCLEOTIDE SEQUENCE [LARGE SCALE GENOMIC DNA]</scope>
    <source>
        <strain evidence="2">Parrot Tar II</strain>
    </source>
</reference>
<name>A0A640L245_LEITA</name>
<keyword evidence="3" id="KW-1185">Reference proteome</keyword>
<comment type="caution">
    <text evidence="2">The sequence shown here is derived from an EMBL/GenBank/DDBJ whole genome shotgun (WGS) entry which is preliminary data.</text>
</comment>
<dbReference type="Proteomes" id="UP000419144">
    <property type="component" value="Unassembled WGS sequence"/>
</dbReference>